<gene>
    <name evidence="2" type="ORF">SAMN02745885_02680</name>
</gene>
<feature type="compositionally biased region" description="Gly residues" evidence="1">
    <location>
        <begin position="1"/>
        <end position="10"/>
    </location>
</feature>
<reference evidence="3" key="1">
    <citation type="submission" date="2017-02" db="EMBL/GenBank/DDBJ databases">
        <authorList>
            <person name="Varghese N."/>
            <person name="Submissions S."/>
        </authorList>
    </citation>
    <scope>NUCLEOTIDE SEQUENCE [LARGE SCALE GENOMIC DNA]</scope>
    <source>
        <strain evidence="3">DSM 16521</strain>
    </source>
</reference>
<accession>A0A1T4SHY8</accession>
<dbReference type="AlphaFoldDB" id="A0A1T4SHY8"/>
<sequence>MRDEVGGFGSDAGSFAGAGPDQDQGRASAMSSGFLLLGVEVNVKKGQKDSPSS</sequence>
<dbReference type="Proteomes" id="UP000189933">
    <property type="component" value="Unassembled WGS sequence"/>
</dbReference>
<evidence type="ECO:0000313" key="2">
    <source>
        <dbReference type="EMBL" id="SKA27451.1"/>
    </source>
</evidence>
<evidence type="ECO:0000313" key="3">
    <source>
        <dbReference type="Proteomes" id="UP000189933"/>
    </source>
</evidence>
<feature type="region of interest" description="Disordered" evidence="1">
    <location>
        <begin position="1"/>
        <end position="29"/>
    </location>
</feature>
<keyword evidence="3" id="KW-1185">Reference proteome</keyword>
<protein>
    <submittedName>
        <fullName evidence="2">Uncharacterized protein</fullName>
    </submittedName>
</protein>
<proteinExistence type="predicted"/>
<organism evidence="2 3">
    <name type="scientific">Carboxydocella sporoproducens DSM 16521</name>
    <dbReference type="NCBI Taxonomy" id="1121270"/>
    <lineage>
        <taxon>Bacteria</taxon>
        <taxon>Bacillati</taxon>
        <taxon>Bacillota</taxon>
        <taxon>Clostridia</taxon>
        <taxon>Eubacteriales</taxon>
        <taxon>Clostridiales Family XVI. Incertae Sedis</taxon>
        <taxon>Carboxydocella</taxon>
    </lineage>
</organism>
<name>A0A1T4SHY8_9FIRM</name>
<evidence type="ECO:0000256" key="1">
    <source>
        <dbReference type="SAM" id="MobiDB-lite"/>
    </source>
</evidence>
<dbReference type="EMBL" id="FUXM01000057">
    <property type="protein sequence ID" value="SKA27451.1"/>
    <property type="molecule type" value="Genomic_DNA"/>
</dbReference>